<name>A0A443VEQ9_RAOPL</name>
<organism evidence="1 2">
    <name type="scientific">Raoultella planticola</name>
    <name type="common">Klebsiella planticola</name>
    <dbReference type="NCBI Taxonomy" id="575"/>
    <lineage>
        <taxon>Bacteria</taxon>
        <taxon>Pseudomonadati</taxon>
        <taxon>Pseudomonadota</taxon>
        <taxon>Gammaproteobacteria</taxon>
        <taxon>Enterobacterales</taxon>
        <taxon>Enterobacteriaceae</taxon>
        <taxon>Klebsiella/Raoultella group</taxon>
        <taxon>Raoultella</taxon>
    </lineage>
</organism>
<proteinExistence type="predicted"/>
<protein>
    <submittedName>
        <fullName evidence="1">Uncharacterized protein</fullName>
    </submittedName>
</protein>
<dbReference type="AlphaFoldDB" id="A0A443VEQ9"/>
<gene>
    <name evidence="1" type="ORF">DN603_27950</name>
</gene>
<reference evidence="1 2" key="1">
    <citation type="submission" date="2018-06" db="EMBL/GenBank/DDBJ databases">
        <title>Carbapenemase-producing Enterobacteriaceae present in wastewater treatment plant effluent and nearby surface waters in the US.</title>
        <authorList>
            <person name="Mathys D.A."/>
            <person name="Mollenkopf D.F."/>
            <person name="Feicht S.M."/>
            <person name="Adams R.J."/>
            <person name="Albers A.L."/>
            <person name="Stuever D.M."/>
            <person name="Daniels J.B."/>
            <person name="Wittum T.E."/>
        </authorList>
    </citation>
    <scope>NUCLEOTIDE SEQUENCE [LARGE SCALE GENOMIC DNA]</scope>
    <source>
        <strain evidence="1 2">GEO_47_Down_B</strain>
    </source>
</reference>
<evidence type="ECO:0000313" key="1">
    <source>
        <dbReference type="EMBL" id="RWT15393.1"/>
    </source>
</evidence>
<comment type="caution">
    <text evidence="1">The sequence shown here is derived from an EMBL/GenBank/DDBJ whole genome shotgun (WGS) entry which is preliminary data.</text>
</comment>
<dbReference type="Proteomes" id="UP000288843">
    <property type="component" value="Unassembled WGS sequence"/>
</dbReference>
<accession>A0A443VEQ9</accession>
<sequence>MVSKSQPGEFLCKNLPEKPFVQSDGHGRQNHRTCKKIGLIKFGQSIKTAVAVKKSGKKRA</sequence>
<evidence type="ECO:0000313" key="2">
    <source>
        <dbReference type="Proteomes" id="UP000288843"/>
    </source>
</evidence>
<dbReference type="EMBL" id="QKOX01000048">
    <property type="protein sequence ID" value="RWT15393.1"/>
    <property type="molecule type" value="Genomic_DNA"/>
</dbReference>